<dbReference type="OrthoDB" id="3647690at2759"/>
<keyword evidence="1" id="KW-0175">Coiled coil</keyword>
<feature type="region of interest" description="Disordered" evidence="2">
    <location>
        <begin position="845"/>
        <end position="928"/>
    </location>
</feature>
<feature type="compositionally biased region" description="Basic residues" evidence="2">
    <location>
        <begin position="1"/>
        <end position="10"/>
    </location>
</feature>
<feature type="compositionally biased region" description="Basic and acidic residues" evidence="2">
    <location>
        <begin position="381"/>
        <end position="398"/>
    </location>
</feature>
<organism evidence="3 4">
    <name type="scientific">Hericium alpestre</name>
    <dbReference type="NCBI Taxonomy" id="135208"/>
    <lineage>
        <taxon>Eukaryota</taxon>
        <taxon>Fungi</taxon>
        <taxon>Dikarya</taxon>
        <taxon>Basidiomycota</taxon>
        <taxon>Agaricomycotina</taxon>
        <taxon>Agaricomycetes</taxon>
        <taxon>Russulales</taxon>
        <taxon>Hericiaceae</taxon>
        <taxon>Hericium</taxon>
    </lineage>
</organism>
<feature type="compositionally biased region" description="Acidic residues" evidence="2">
    <location>
        <begin position="213"/>
        <end position="225"/>
    </location>
</feature>
<feature type="compositionally biased region" description="Low complexity" evidence="2">
    <location>
        <begin position="881"/>
        <end position="891"/>
    </location>
</feature>
<feature type="region of interest" description="Disordered" evidence="2">
    <location>
        <begin position="327"/>
        <end position="594"/>
    </location>
</feature>
<feature type="compositionally biased region" description="Acidic residues" evidence="2">
    <location>
        <begin position="867"/>
        <end position="876"/>
    </location>
</feature>
<feature type="compositionally biased region" description="Low complexity" evidence="2">
    <location>
        <begin position="170"/>
        <end position="180"/>
    </location>
</feature>
<feature type="coiled-coil region" evidence="1">
    <location>
        <begin position="750"/>
        <end position="777"/>
    </location>
</feature>
<feature type="compositionally biased region" description="Polar residues" evidence="2">
    <location>
        <begin position="547"/>
        <end position="558"/>
    </location>
</feature>
<feature type="compositionally biased region" description="Low complexity" evidence="2">
    <location>
        <begin position="909"/>
        <end position="923"/>
    </location>
</feature>
<accession>A0A4Z0A600</accession>
<evidence type="ECO:0000313" key="3">
    <source>
        <dbReference type="EMBL" id="TFY81661.1"/>
    </source>
</evidence>
<keyword evidence="4" id="KW-1185">Reference proteome</keyword>
<feature type="compositionally biased region" description="Low complexity" evidence="2">
    <location>
        <begin position="577"/>
        <end position="592"/>
    </location>
</feature>
<evidence type="ECO:0000256" key="1">
    <source>
        <dbReference type="SAM" id="Coils"/>
    </source>
</evidence>
<dbReference type="EMBL" id="SFCI01000187">
    <property type="protein sequence ID" value="TFY81661.1"/>
    <property type="molecule type" value="Genomic_DNA"/>
</dbReference>
<feature type="region of interest" description="Disordered" evidence="2">
    <location>
        <begin position="1"/>
        <end position="315"/>
    </location>
</feature>
<dbReference type="Proteomes" id="UP000298061">
    <property type="component" value="Unassembled WGS sequence"/>
</dbReference>
<feature type="compositionally biased region" description="Polar residues" evidence="2">
    <location>
        <begin position="445"/>
        <end position="454"/>
    </location>
</feature>
<feature type="compositionally biased region" description="Polar residues" evidence="2">
    <location>
        <begin position="228"/>
        <end position="261"/>
    </location>
</feature>
<name>A0A4Z0A600_9AGAM</name>
<feature type="compositionally biased region" description="Low complexity" evidence="2">
    <location>
        <begin position="298"/>
        <end position="315"/>
    </location>
</feature>
<gene>
    <name evidence="3" type="ORF">EWM64_g2352</name>
</gene>
<feature type="compositionally biased region" description="Basic and acidic residues" evidence="2">
    <location>
        <begin position="463"/>
        <end position="483"/>
    </location>
</feature>
<feature type="compositionally biased region" description="Low complexity" evidence="2">
    <location>
        <begin position="328"/>
        <end position="346"/>
    </location>
</feature>
<evidence type="ECO:0000313" key="4">
    <source>
        <dbReference type="Proteomes" id="UP000298061"/>
    </source>
</evidence>
<dbReference type="AlphaFoldDB" id="A0A4Z0A600"/>
<dbReference type="STRING" id="135208.A0A4Z0A600"/>
<evidence type="ECO:0000256" key="2">
    <source>
        <dbReference type="SAM" id="MobiDB-lite"/>
    </source>
</evidence>
<sequence>MSASKRRKVTKSNDGEDDDSQEPVQFPKRNRRPKKGYFPSDYEQSEDERPTKARPSGPVMKIGPPKGKRSEEDDRNGQPVPLKIGPPKGKRKAPSASGSVADARSKSTSLPADKPAQAAPLKPKTSSFGDARPHTKSVLQAMHSTATLTSNKPVLTESQIDALREEEESQSQTQNQAQDSRLLSPQRAEPEQLTAGTEDDDVQLRSSMAFHPEEEEEPGPDEDDTTRENAPSPSMGPNSQAQRQLESEPSFSISRTVVKTNSSRKRLSRTRMTASTPAEDSSSEEQDNDKDDKNPQEPALRASRSSSTARSAPPAAIVNPALAEFVRSKTTQAASSSTAGATTAKAKPLRSIPQISPSAFAPHLKHKEDVAPTSSIEQFDSPEKRLAASSVRDWDERSPAVPSGKPGLNIDMRERLAQMRAGQASASGRKPMRSLQDITRGRGGSSSLKFQTVFPNPAGALNKGKEKEKDKERDERDEFEKAMEILQQETQSQGSSVDENGDGKGKGKETQPEGGEMEIDFDQGRSERAPSGVEDEVAVEESLRVSVATSPRPQQQNSQEHDIIPPTSSSKHISDESQSQSQGGPQPSPAAQLTSALNVLNMKSEEISKLEKELEMQRELAADYRAKWEAESSWRRAQEASRRAFSVVEVQTDLMEMELTHLPLPLPQAAPDTSLNDERARWEAEHLELQQKISALESAKAAAASDRDFFQEQYRAASAFTGEVRAENEELLNRATVAESQAKTGVTLVRTTYETRIVKLEQEVRKQRAMIHMFQERAQRTDDNLRLQAAMAPELYRENALLREDALQRNAVVNELEEDNKELEKDIMSLERKLEKMEKKLSIAERDKGKEKEKKKEDKVERKPDMDCDEDEDEDYVPGQTDESGSGSGSDSESDTSEGSRPGVNVVQGAVSPAVDSPSSPGPEVMAPNDLAYTCGWRPSDTHKRCDFAVGSQEDLKEHFYSAHVVS</sequence>
<feature type="compositionally biased region" description="Basic and acidic residues" evidence="2">
    <location>
        <begin position="845"/>
        <end position="866"/>
    </location>
</feature>
<feature type="compositionally biased region" description="Polar residues" evidence="2">
    <location>
        <begin position="487"/>
        <end position="498"/>
    </location>
</feature>
<comment type="caution">
    <text evidence="3">The sequence shown here is derived from an EMBL/GenBank/DDBJ whole genome shotgun (WGS) entry which is preliminary data.</text>
</comment>
<protein>
    <submittedName>
        <fullName evidence="3">Uncharacterized protein</fullName>
    </submittedName>
</protein>
<reference evidence="3 4" key="1">
    <citation type="submission" date="2019-02" db="EMBL/GenBank/DDBJ databases">
        <title>Genome sequencing of the rare red list fungi Hericium alpestre (H. flagellum).</title>
        <authorList>
            <person name="Buettner E."/>
            <person name="Kellner H."/>
        </authorList>
    </citation>
    <scope>NUCLEOTIDE SEQUENCE [LARGE SCALE GENOMIC DNA]</scope>
    <source>
        <strain evidence="3 4">DSM 108284</strain>
    </source>
</reference>
<feature type="compositionally biased region" description="Polar residues" evidence="2">
    <location>
        <begin position="142"/>
        <end position="159"/>
    </location>
</feature>
<proteinExistence type="predicted"/>
<feature type="compositionally biased region" description="Polar residues" evidence="2">
    <location>
        <begin position="270"/>
        <end position="280"/>
    </location>
</feature>
<feature type="compositionally biased region" description="Basic and acidic residues" evidence="2">
    <location>
        <begin position="501"/>
        <end position="511"/>
    </location>
</feature>